<dbReference type="RefSeq" id="WP_204911665.1">
    <property type="nucleotide sequence ID" value="NZ_BAAAYR010000001.1"/>
</dbReference>
<dbReference type="PANTHER" id="PTHR43162">
    <property type="match status" value="1"/>
</dbReference>
<dbReference type="Gene3D" id="3.90.25.10">
    <property type="entry name" value="UDP-galactose 4-epimerase, domain 1"/>
    <property type="match status" value="1"/>
</dbReference>
<protein>
    <submittedName>
        <fullName evidence="2">NAD(P)H-binding protein</fullName>
    </submittedName>
</protein>
<reference evidence="3" key="1">
    <citation type="journal article" date="2019" name="Int. J. Syst. Evol. Microbiol.">
        <title>The Global Catalogue of Microorganisms (GCM) 10K type strain sequencing project: providing services to taxonomists for standard genome sequencing and annotation.</title>
        <authorList>
            <consortium name="The Broad Institute Genomics Platform"/>
            <consortium name="The Broad Institute Genome Sequencing Center for Infectious Disease"/>
            <person name="Wu L."/>
            <person name="Ma J."/>
        </authorList>
    </citation>
    <scope>NUCLEOTIDE SEQUENCE [LARGE SCALE GENOMIC DNA]</scope>
    <source>
        <strain evidence="3">JCM 16540</strain>
    </source>
</reference>
<dbReference type="Pfam" id="PF13460">
    <property type="entry name" value="NAD_binding_10"/>
    <property type="match status" value="1"/>
</dbReference>
<feature type="domain" description="NAD(P)-binding" evidence="1">
    <location>
        <begin position="6"/>
        <end position="177"/>
    </location>
</feature>
<dbReference type="EMBL" id="BAAAYR010000001">
    <property type="protein sequence ID" value="GAA3559448.1"/>
    <property type="molecule type" value="Genomic_DNA"/>
</dbReference>
<sequence>MILVTGATGNVGRQVVAQLVAAGEPVRALSRHPERAGWPDGVERVAGDLTQELPAGLFAGVDALYLFPEPSRVDEVVADAAAAGVRHAVVLSSMAAGASDEGLEVLQRRHLDVERAVEASPLTWTHVRPGMFMTNTLGWAESVRTADVVRDPYPDATAAPVHEADIAAVAVAALLEPDRHAGRAYALTGPEALSQRDRVRVLAEVLGRPVRFEERSREQARAALLTNPWMNERLADSLLDMLAASSGVREGAVLPGVRDVLGRAPLDFATWVDEHRAAFTATA</sequence>
<accession>A0ABP6X4I4</accession>
<name>A0ABP6X4I4_9ACTN</name>
<dbReference type="InterPro" id="IPR051604">
    <property type="entry name" value="Ergot_Alk_Oxidoreductase"/>
</dbReference>
<gene>
    <name evidence="2" type="ORF">GCM10022197_13580</name>
</gene>
<organism evidence="2 3">
    <name type="scientific">Microlunatus spumicola</name>
    <dbReference type="NCBI Taxonomy" id="81499"/>
    <lineage>
        <taxon>Bacteria</taxon>
        <taxon>Bacillati</taxon>
        <taxon>Actinomycetota</taxon>
        <taxon>Actinomycetes</taxon>
        <taxon>Propionibacteriales</taxon>
        <taxon>Propionibacteriaceae</taxon>
        <taxon>Microlunatus</taxon>
    </lineage>
</organism>
<dbReference type="Gene3D" id="3.40.50.720">
    <property type="entry name" value="NAD(P)-binding Rossmann-like Domain"/>
    <property type="match status" value="1"/>
</dbReference>
<dbReference type="SUPFAM" id="SSF51735">
    <property type="entry name" value="NAD(P)-binding Rossmann-fold domains"/>
    <property type="match status" value="1"/>
</dbReference>
<comment type="caution">
    <text evidence="2">The sequence shown here is derived from an EMBL/GenBank/DDBJ whole genome shotgun (WGS) entry which is preliminary data.</text>
</comment>
<dbReference type="PANTHER" id="PTHR43162:SF1">
    <property type="entry name" value="PRESTALK A DIFFERENTIATION PROTEIN A"/>
    <property type="match status" value="1"/>
</dbReference>
<dbReference type="Proteomes" id="UP001500767">
    <property type="component" value="Unassembled WGS sequence"/>
</dbReference>
<dbReference type="InterPro" id="IPR036291">
    <property type="entry name" value="NAD(P)-bd_dom_sf"/>
</dbReference>
<evidence type="ECO:0000313" key="2">
    <source>
        <dbReference type="EMBL" id="GAA3559448.1"/>
    </source>
</evidence>
<dbReference type="InterPro" id="IPR016040">
    <property type="entry name" value="NAD(P)-bd_dom"/>
</dbReference>
<evidence type="ECO:0000313" key="3">
    <source>
        <dbReference type="Proteomes" id="UP001500767"/>
    </source>
</evidence>
<proteinExistence type="predicted"/>
<evidence type="ECO:0000259" key="1">
    <source>
        <dbReference type="Pfam" id="PF13460"/>
    </source>
</evidence>
<keyword evidence="3" id="KW-1185">Reference proteome</keyword>